<evidence type="ECO:0008006" key="2">
    <source>
        <dbReference type="Google" id="ProtNLM"/>
    </source>
</evidence>
<accession>U9UZ88</accession>
<protein>
    <recommendedName>
        <fullName evidence="2">RNase H type-1 domain-containing protein</fullName>
    </recommendedName>
</protein>
<name>U9UZ88_RHIID</name>
<proteinExistence type="predicted"/>
<organism evidence="1">
    <name type="scientific">Rhizophagus irregularis (strain DAOM 181602 / DAOM 197198 / MUCL 43194)</name>
    <name type="common">Arbuscular mycorrhizal fungus</name>
    <name type="synonym">Glomus intraradices</name>
    <dbReference type="NCBI Taxonomy" id="747089"/>
    <lineage>
        <taxon>Eukaryota</taxon>
        <taxon>Fungi</taxon>
        <taxon>Fungi incertae sedis</taxon>
        <taxon>Mucoromycota</taxon>
        <taxon>Glomeromycotina</taxon>
        <taxon>Glomeromycetes</taxon>
        <taxon>Glomerales</taxon>
        <taxon>Glomeraceae</taxon>
        <taxon>Rhizophagus</taxon>
    </lineage>
</organism>
<dbReference type="AlphaFoldDB" id="U9UZ88"/>
<gene>
    <name evidence="1" type="ORF">GLOINDRAFT_92127</name>
</gene>
<dbReference type="VEuPathDB" id="FungiDB:RhiirFUN_016437"/>
<dbReference type="VEuPathDB" id="FungiDB:RhiirFUN_016438"/>
<reference evidence="1" key="1">
    <citation type="submission" date="2013-07" db="EMBL/GenBank/DDBJ databases">
        <title>The genome of an arbuscular mycorrhizal fungus provides insights into the evolution of the oldest plant symbiosis.</title>
        <authorList>
            <consortium name="DOE Joint Genome Institute"/>
            <person name="Tisserant E."/>
            <person name="Malbreil M."/>
            <person name="Kuo A."/>
            <person name="Kohler A."/>
            <person name="Symeonidi A."/>
            <person name="Balestrini R."/>
            <person name="Charron P."/>
            <person name="Duensing N."/>
            <person name="Frei-dit-Frey N."/>
            <person name="Gianinazzi-Pearson V."/>
            <person name="Gilbert B."/>
            <person name="Handa Y."/>
            <person name="Hijri M."/>
            <person name="Kaul R."/>
            <person name="Kawaguchi M."/>
            <person name="Krajinski F."/>
            <person name="Lammers P."/>
            <person name="Lapierre D."/>
            <person name="Masclaux F.G."/>
            <person name="Murat C."/>
            <person name="Morin E."/>
            <person name="Ndikumana S."/>
            <person name="Pagni M."/>
            <person name="Petitpierre D."/>
            <person name="Requena N."/>
            <person name="Rosikiewicz P."/>
            <person name="Riley R."/>
            <person name="Saito K."/>
            <person name="San Clemente H."/>
            <person name="Shapiro H."/>
            <person name="van Tuinen D."/>
            <person name="Becard G."/>
            <person name="Bonfante P."/>
            <person name="Paszkowski U."/>
            <person name="Shachar-Hill Y."/>
            <person name="Young J.P."/>
            <person name="Sanders I.R."/>
            <person name="Henrissat B."/>
            <person name="Rensing S.A."/>
            <person name="Grigoriev I.V."/>
            <person name="Corradi N."/>
            <person name="Roux C."/>
            <person name="Martin F."/>
        </authorList>
    </citation>
    <scope>NUCLEOTIDE SEQUENCE</scope>
    <source>
        <strain evidence="1">DAOM 197198</strain>
    </source>
</reference>
<evidence type="ECO:0000313" key="1">
    <source>
        <dbReference type="EMBL" id="ESA20936.1"/>
    </source>
</evidence>
<dbReference type="HOGENOM" id="CLU_1103257_0_0_1"/>
<dbReference type="EMBL" id="KI276872">
    <property type="protein sequence ID" value="ESA20936.1"/>
    <property type="molecule type" value="Genomic_DNA"/>
</dbReference>
<sequence>MGKTLSQDSIDSPSIAYLEHYVKVNIPQPTWDTSHRQNLILVHCTISPPLPMVTMSPTLYARFNKLRNPFILNKLDTTPVQMAMDGFNVTFQALETKRIQLFFPSFTKSEAMEILMVLIVTPYNSCCSIYTDSNNCINTLQSLLHTPTSPCRQPKQKTGITGMTFDLKTRIDTSPLFNLSQDNLMNSPFFLLIRQLIPTELSSLLYNYIGRKRARDHAFLEIITPLMKEINDTIWRDHAKATREWELSSMLR</sequence>